<dbReference type="PANTHER" id="PTHR14218:SF15">
    <property type="entry name" value="TRIPEPTIDYL-PEPTIDASE 1"/>
    <property type="match status" value="1"/>
</dbReference>
<dbReference type="InterPro" id="IPR036852">
    <property type="entry name" value="Peptidase_S8/S53_dom_sf"/>
</dbReference>
<dbReference type="PROSITE" id="PS51695">
    <property type="entry name" value="SEDOLISIN"/>
    <property type="match status" value="1"/>
</dbReference>
<feature type="region of interest" description="Disordered" evidence="4">
    <location>
        <begin position="296"/>
        <end position="330"/>
    </location>
</feature>
<name>S4A5Q7_9ACTN</name>
<evidence type="ECO:0000256" key="3">
    <source>
        <dbReference type="ARBA" id="ARBA00022825"/>
    </source>
</evidence>
<evidence type="ECO:0000259" key="5">
    <source>
        <dbReference type="PROSITE" id="PS51695"/>
    </source>
</evidence>
<organism evidence="6 7">
    <name type="scientific">Streptomyces aurantiacus JA 4570</name>
    <dbReference type="NCBI Taxonomy" id="1286094"/>
    <lineage>
        <taxon>Bacteria</taxon>
        <taxon>Bacillati</taxon>
        <taxon>Actinomycetota</taxon>
        <taxon>Actinomycetes</taxon>
        <taxon>Kitasatosporales</taxon>
        <taxon>Streptomycetaceae</taxon>
        <taxon>Streptomyces</taxon>
        <taxon>Streptomyces aurantiacus group</taxon>
    </lineage>
</organism>
<keyword evidence="1" id="KW-0645">Protease</keyword>
<dbReference type="Pfam" id="PF00082">
    <property type="entry name" value="Peptidase_S8"/>
    <property type="match status" value="1"/>
</dbReference>
<evidence type="ECO:0000313" key="7">
    <source>
        <dbReference type="Proteomes" id="UP000014629"/>
    </source>
</evidence>
<dbReference type="GO" id="GO:0006508">
    <property type="term" value="P:proteolysis"/>
    <property type="evidence" value="ECO:0007669"/>
    <property type="project" value="UniProtKB-KW"/>
</dbReference>
<dbReference type="EMBL" id="AOPZ01000028">
    <property type="protein sequence ID" value="EPH46065.1"/>
    <property type="molecule type" value="Genomic_DNA"/>
</dbReference>
<evidence type="ECO:0000313" key="6">
    <source>
        <dbReference type="EMBL" id="EPH46065.1"/>
    </source>
</evidence>
<dbReference type="PATRIC" id="fig|1286094.4.peg.783"/>
<sequence length="460" mass="47417">MIAVLGCVPALGACVGSDAVTSAADSTAAARPASSVSPGPPAVEPFPSVPAVEDCREALKVDCYTPDMVRRAYGVDRLNAQGLTGKGRTVAVFAGYAPPTLEKDLREFSRAMELPEPHLTVRKINSGVTPAPFDPSNPAMITASMETTLDVQMVHTMAPDAKIVVAEYAQAAFPRRFSSSSASPEDGKKSGEQDAEAYPELLAAIVRQDDPDVISLSVGDNEYRAAGDTGAPVAAYRRASRSFAEVLRGGTTLVSAAGDAGAAPPIGPDNTRVRSVSWPASDPSFLSLGGSRLHLDARGRRTGPDTVWNDSAQGRGATGGGPSQTFTRPAYQDGVRGVVGERRGTPDISMDAATSGGTLIYQSLLPAGPGWVPIGGTSEAAPLFAAVVALADEKAGRRLGDIHDELYRLAKDPRGGIVDITEGDNGPDGFAAAKGYDLASGLGTIDAATFVPALARLADG</sequence>
<keyword evidence="3" id="KW-0720">Serine protease</keyword>
<evidence type="ECO:0000256" key="1">
    <source>
        <dbReference type="ARBA" id="ARBA00022670"/>
    </source>
</evidence>
<accession>S4A5Q7</accession>
<dbReference type="PROSITE" id="PS00138">
    <property type="entry name" value="SUBTILASE_SER"/>
    <property type="match status" value="1"/>
</dbReference>
<comment type="caution">
    <text evidence="6">The sequence shown here is derived from an EMBL/GenBank/DDBJ whole genome shotgun (WGS) entry which is preliminary data.</text>
</comment>
<dbReference type="GO" id="GO:0008240">
    <property type="term" value="F:tripeptidyl-peptidase activity"/>
    <property type="evidence" value="ECO:0007669"/>
    <property type="project" value="TreeGrafter"/>
</dbReference>
<keyword evidence="7" id="KW-1185">Reference proteome</keyword>
<dbReference type="AlphaFoldDB" id="S4A5Q7"/>
<dbReference type="CDD" id="cd04056">
    <property type="entry name" value="Peptidases_S53"/>
    <property type="match status" value="1"/>
</dbReference>
<protein>
    <recommendedName>
        <fullName evidence="5">Peptidase S53 domain-containing protein</fullName>
    </recommendedName>
</protein>
<dbReference type="InterPro" id="IPR000209">
    <property type="entry name" value="Peptidase_S8/S53_dom"/>
</dbReference>
<gene>
    <name evidence="6" type="ORF">STRAU_0801</name>
</gene>
<dbReference type="Proteomes" id="UP000014629">
    <property type="component" value="Unassembled WGS sequence"/>
</dbReference>
<evidence type="ECO:0000256" key="2">
    <source>
        <dbReference type="ARBA" id="ARBA00022801"/>
    </source>
</evidence>
<dbReference type="InterPro" id="IPR030400">
    <property type="entry name" value="Sedolisin_dom"/>
</dbReference>
<proteinExistence type="predicted"/>
<dbReference type="Gene3D" id="3.40.50.200">
    <property type="entry name" value="Peptidase S8/S53 domain"/>
    <property type="match status" value="1"/>
</dbReference>
<dbReference type="SUPFAM" id="SSF52743">
    <property type="entry name" value="Subtilisin-like"/>
    <property type="match status" value="1"/>
</dbReference>
<dbReference type="GO" id="GO:0004252">
    <property type="term" value="F:serine-type endopeptidase activity"/>
    <property type="evidence" value="ECO:0007669"/>
    <property type="project" value="InterPro"/>
</dbReference>
<dbReference type="PANTHER" id="PTHR14218">
    <property type="entry name" value="PROTEASE S8 TRIPEPTIDYL PEPTIDASE I CLN2"/>
    <property type="match status" value="1"/>
</dbReference>
<feature type="domain" description="Peptidase S53" evidence="5">
    <location>
        <begin position="63"/>
        <end position="457"/>
    </location>
</feature>
<dbReference type="InterPro" id="IPR023828">
    <property type="entry name" value="Peptidase_S8_Ser-AS"/>
</dbReference>
<keyword evidence="2" id="KW-0378">Hydrolase</keyword>
<evidence type="ECO:0000256" key="4">
    <source>
        <dbReference type="SAM" id="MobiDB-lite"/>
    </source>
</evidence>
<reference evidence="6 7" key="1">
    <citation type="submission" date="2013-02" db="EMBL/GenBank/DDBJ databases">
        <title>Draft Genome Sequence of Streptomyces aurantiacus, Which Produces Setomimycin.</title>
        <authorList>
            <person name="Gruening B.A."/>
            <person name="Praeg A."/>
            <person name="Erxleben A."/>
            <person name="Guenther S."/>
            <person name="Mueller M."/>
        </authorList>
    </citation>
    <scope>NUCLEOTIDE SEQUENCE [LARGE SCALE GENOMIC DNA]</scope>
    <source>
        <strain evidence="6 7">JA 4570</strain>
    </source>
</reference>
<dbReference type="InterPro" id="IPR050819">
    <property type="entry name" value="Tripeptidyl-peptidase_I"/>
</dbReference>